<evidence type="ECO:0000313" key="1">
    <source>
        <dbReference type="EMBL" id="OYQ19713.1"/>
    </source>
</evidence>
<reference evidence="1 2" key="1">
    <citation type="submission" date="2017-07" db="EMBL/GenBank/DDBJ databases">
        <title>Elstera cyanobacteriorum sp. nov., a novel bacterium isolated from cyanobacterial aggregates in a eutrophic lake.</title>
        <authorList>
            <person name="Cai H."/>
        </authorList>
    </citation>
    <scope>NUCLEOTIDE SEQUENCE [LARGE SCALE GENOMIC DNA]</scope>
    <source>
        <strain evidence="1 2">TH019</strain>
    </source>
</reference>
<dbReference type="EMBL" id="NOXS01000030">
    <property type="protein sequence ID" value="OYQ19713.1"/>
    <property type="molecule type" value="Genomic_DNA"/>
</dbReference>
<name>A0A255XRY7_9PROT</name>
<sequence length="240" mass="25576">MRSILLGVLGALVATTGSAQEPIKLVGFDALPFSSVNDGRSLSGAGYDFAADLFKSAGIPFVSEGQPIQRLLESLDRGNTVAIYLVRTPAREDKYTWIGGLVEDDGFAFMTLPDRPRVDDFETARGLKMVGAIISPAVKNMLVSNGVTAIDETAAEGQNLKKLLAGRFDAWFTTNTVARYMVKDAGLPPTSITIGKQLIPSSGWMVGSKSLPAETVQKLQAAFAAAKADGRYAAFRAKLN</sequence>
<dbReference type="PANTHER" id="PTHR38834:SF3">
    <property type="entry name" value="SOLUTE-BINDING PROTEIN FAMILY 3_N-TERMINAL DOMAIN-CONTAINING PROTEIN"/>
    <property type="match status" value="1"/>
</dbReference>
<dbReference type="SUPFAM" id="SSF53850">
    <property type="entry name" value="Periplasmic binding protein-like II"/>
    <property type="match status" value="1"/>
</dbReference>
<dbReference type="RefSeq" id="WP_094408132.1">
    <property type="nucleotide sequence ID" value="NZ_BMJZ01000006.1"/>
</dbReference>
<protein>
    <submittedName>
        <fullName evidence="1">Uncharacterized protein</fullName>
    </submittedName>
</protein>
<dbReference type="OrthoDB" id="7857781at2"/>
<gene>
    <name evidence="1" type="ORF">CHR90_06215</name>
</gene>
<dbReference type="PANTHER" id="PTHR38834">
    <property type="entry name" value="PERIPLASMIC SUBSTRATE BINDING PROTEIN FAMILY 3"/>
    <property type="match status" value="1"/>
</dbReference>
<dbReference type="Proteomes" id="UP000216361">
    <property type="component" value="Unassembled WGS sequence"/>
</dbReference>
<organism evidence="1 2">
    <name type="scientific">Elstera cyanobacteriorum</name>
    <dbReference type="NCBI Taxonomy" id="2022747"/>
    <lineage>
        <taxon>Bacteria</taxon>
        <taxon>Pseudomonadati</taxon>
        <taxon>Pseudomonadota</taxon>
        <taxon>Alphaproteobacteria</taxon>
        <taxon>Rhodospirillales</taxon>
        <taxon>Rhodospirillaceae</taxon>
        <taxon>Elstera</taxon>
    </lineage>
</organism>
<dbReference type="AlphaFoldDB" id="A0A255XRY7"/>
<proteinExistence type="predicted"/>
<dbReference type="Gene3D" id="3.40.190.10">
    <property type="entry name" value="Periplasmic binding protein-like II"/>
    <property type="match status" value="2"/>
</dbReference>
<keyword evidence="2" id="KW-1185">Reference proteome</keyword>
<comment type="caution">
    <text evidence="1">The sequence shown here is derived from an EMBL/GenBank/DDBJ whole genome shotgun (WGS) entry which is preliminary data.</text>
</comment>
<accession>A0A255XRY7</accession>
<evidence type="ECO:0000313" key="2">
    <source>
        <dbReference type="Proteomes" id="UP000216361"/>
    </source>
</evidence>